<dbReference type="Proteomes" id="UP001153636">
    <property type="component" value="Chromosome 1"/>
</dbReference>
<evidence type="ECO:0000313" key="1">
    <source>
        <dbReference type="EMBL" id="CAH1099364.1"/>
    </source>
</evidence>
<dbReference type="PANTHER" id="PTHR10773:SF19">
    <property type="match status" value="1"/>
</dbReference>
<gene>
    <name evidence="1" type="ORF">PSYICH_LOCUS880</name>
</gene>
<sequence length="215" mass="25162">MVEEVKSHANKIKDSDLVIAHIKSFKPNISHYRRSHAPQRLYLPSDLSVQKLYNYFNSKHPNTCPYEYYRKAIWSLNISFVQLGHEECEFCEHFKFHGHSEDTIQADCEECNIWIKHKEAAINAREEYDKDVKKQGEEDCFIYSVDLQKVIMLPRCDMFKNVIFIKRLTTYNESFVPVGKSTSNIRTAAAIWHEAISGRKKEDIDNQISGLVNKQ</sequence>
<accession>A0A9P0G2F6</accession>
<dbReference type="PANTHER" id="PTHR10773">
    <property type="entry name" value="DNA-DIRECTED RNA POLYMERASES I, II, AND III SUBUNIT RPABC2"/>
    <property type="match status" value="1"/>
</dbReference>
<reference evidence="1" key="1">
    <citation type="submission" date="2022-01" db="EMBL/GenBank/DDBJ databases">
        <authorList>
            <person name="King R."/>
        </authorList>
    </citation>
    <scope>NUCLEOTIDE SEQUENCE</scope>
</reference>
<keyword evidence="2" id="KW-1185">Reference proteome</keyword>
<name>A0A9P0G2F6_9CUCU</name>
<dbReference type="EMBL" id="OV651813">
    <property type="protein sequence ID" value="CAH1099364.1"/>
    <property type="molecule type" value="Genomic_DNA"/>
</dbReference>
<dbReference type="OrthoDB" id="6778620at2759"/>
<evidence type="ECO:0000313" key="2">
    <source>
        <dbReference type="Proteomes" id="UP001153636"/>
    </source>
</evidence>
<proteinExistence type="predicted"/>
<organism evidence="1 2">
    <name type="scientific">Psylliodes chrysocephalus</name>
    <dbReference type="NCBI Taxonomy" id="3402493"/>
    <lineage>
        <taxon>Eukaryota</taxon>
        <taxon>Metazoa</taxon>
        <taxon>Ecdysozoa</taxon>
        <taxon>Arthropoda</taxon>
        <taxon>Hexapoda</taxon>
        <taxon>Insecta</taxon>
        <taxon>Pterygota</taxon>
        <taxon>Neoptera</taxon>
        <taxon>Endopterygota</taxon>
        <taxon>Coleoptera</taxon>
        <taxon>Polyphaga</taxon>
        <taxon>Cucujiformia</taxon>
        <taxon>Chrysomeloidea</taxon>
        <taxon>Chrysomelidae</taxon>
        <taxon>Galerucinae</taxon>
        <taxon>Alticini</taxon>
        <taxon>Psylliodes</taxon>
    </lineage>
</organism>
<protein>
    <submittedName>
        <fullName evidence="1">Uncharacterized protein</fullName>
    </submittedName>
</protein>
<dbReference type="AlphaFoldDB" id="A0A9P0G2F6"/>